<accession>A0ABT0RNH2</accession>
<evidence type="ECO:0000313" key="3">
    <source>
        <dbReference type="EMBL" id="MCL6684022.1"/>
    </source>
</evidence>
<evidence type="ECO:0000313" key="4">
    <source>
        <dbReference type="Proteomes" id="UP001165363"/>
    </source>
</evidence>
<dbReference type="RefSeq" id="WP_249848247.1">
    <property type="nucleotide sequence ID" value="NZ_JAMGBD010000001.1"/>
</dbReference>
<gene>
    <name evidence="3" type="ORF">LZ536_08945</name>
</gene>
<protein>
    <recommendedName>
        <fullName evidence="5">Lectin-like protein BA14k</fullName>
    </recommendedName>
</protein>
<feature type="chain" id="PRO_5047056003" description="Lectin-like protein BA14k" evidence="2">
    <location>
        <begin position="21"/>
        <end position="115"/>
    </location>
</feature>
<keyword evidence="2" id="KW-0732">Signal</keyword>
<dbReference type="EMBL" id="JAMGBD010000001">
    <property type="protein sequence ID" value="MCL6684022.1"/>
    <property type="molecule type" value="Genomic_DNA"/>
</dbReference>
<comment type="caution">
    <text evidence="3">The sequence shown here is derived from an EMBL/GenBank/DDBJ whole genome shotgun (WGS) entry which is preliminary data.</text>
</comment>
<feature type="region of interest" description="Disordered" evidence="1">
    <location>
        <begin position="34"/>
        <end position="59"/>
    </location>
</feature>
<organism evidence="3 4">
    <name type="scientific">Sphingomonas alba</name>
    <dbReference type="NCBI Taxonomy" id="2908208"/>
    <lineage>
        <taxon>Bacteria</taxon>
        <taxon>Pseudomonadati</taxon>
        <taxon>Pseudomonadota</taxon>
        <taxon>Alphaproteobacteria</taxon>
        <taxon>Sphingomonadales</taxon>
        <taxon>Sphingomonadaceae</taxon>
        <taxon>Sphingomonas</taxon>
    </lineage>
</organism>
<evidence type="ECO:0008006" key="5">
    <source>
        <dbReference type="Google" id="ProtNLM"/>
    </source>
</evidence>
<proteinExistence type="predicted"/>
<reference evidence="3" key="1">
    <citation type="submission" date="2022-05" db="EMBL/GenBank/DDBJ databases">
        <authorList>
            <person name="Jo J.-H."/>
            <person name="Im W.-T."/>
        </authorList>
    </citation>
    <scope>NUCLEOTIDE SEQUENCE</scope>
    <source>
        <strain evidence="3">SE158</strain>
    </source>
</reference>
<feature type="signal peptide" evidence="2">
    <location>
        <begin position="1"/>
        <end position="20"/>
    </location>
</feature>
<dbReference type="Proteomes" id="UP001165363">
    <property type="component" value="Unassembled WGS sequence"/>
</dbReference>
<keyword evidence="4" id="KW-1185">Reference proteome</keyword>
<evidence type="ECO:0000256" key="1">
    <source>
        <dbReference type="SAM" id="MobiDB-lite"/>
    </source>
</evidence>
<sequence>MYKMLLGLAGIAALSTPAMADGFGGNSPNSPNGFFVVSGGGGSFGDRHDGRRRNNNGDSGVWINGGEWARYNNRPFEPDSFNGWWHDRPERAYPAWMRNNQDCAKPWYQGSTLRC</sequence>
<evidence type="ECO:0000256" key="2">
    <source>
        <dbReference type="SAM" id="SignalP"/>
    </source>
</evidence>
<name>A0ABT0RNH2_9SPHN</name>